<comment type="caution">
    <text evidence="2">The sequence shown here is derived from an EMBL/GenBank/DDBJ whole genome shotgun (WGS) entry which is preliminary data.</text>
</comment>
<accession>A0A2P5DIY3</accession>
<organism evidence="2 3">
    <name type="scientific">Trema orientale</name>
    <name type="common">Charcoal tree</name>
    <name type="synonym">Celtis orientalis</name>
    <dbReference type="NCBI Taxonomy" id="63057"/>
    <lineage>
        <taxon>Eukaryota</taxon>
        <taxon>Viridiplantae</taxon>
        <taxon>Streptophyta</taxon>
        <taxon>Embryophyta</taxon>
        <taxon>Tracheophyta</taxon>
        <taxon>Spermatophyta</taxon>
        <taxon>Magnoliopsida</taxon>
        <taxon>eudicotyledons</taxon>
        <taxon>Gunneridae</taxon>
        <taxon>Pentapetalae</taxon>
        <taxon>rosids</taxon>
        <taxon>fabids</taxon>
        <taxon>Rosales</taxon>
        <taxon>Cannabaceae</taxon>
        <taxon>Trema</taxon>
    </lineage>
</organism>
<dbReference type="EMBL" id="JXTC01000267">
    <property type="protein sequence ID" value="PON73258.1"/>
    <property type="molecule type" value="Genomic_DNA"/>
</dbReference>
<dbReference type="InParanoid" id="A0A2P5DIY3"/>
<protein>
    <submittedName>
        <fullName evidence="2">Poly polymerase</fullName>
    </submittedName>
</protein>
<dbReference type="Pfam" id="PF14009">
    <property type="entry name" value="PADRE"/>
    <property type="match status" value="1"/>
</dbReference>
<proteinExistence type="predicted"/>
<evidence type="ECO:0000313" key="3">
    <source>
        <dbReference type="Proteomes" id="UP000237000"/>
    </source>
</evidence>
<name>A0A2P5DIY3_TREOI</name>
<dbReference type="PANTHER" id="PTHR33052">
    <property type="entry name" value="DUF4228 DOMAIN PROTEIN-RELATED"/>
    <property type="match status" value="1"/>
</dbReference>
<dbReference type="FunCoup" id="A0A2P5DIY3">
    <property type="interactions" value="121"/>
</dbReference>
<dbReference type="InterPro" id="IPR025322">
    <property type="entry name" value="PADRE_dom"/>
</dbReference>
<feature type="region of interest" description="Disordered" evidence="1">
    <location>
        <begin position="197"/>
        <end position="221"/>
    </location>
</feature>
<evidence type="ECO:0000313" key="2">
    <source>
        <dbReference type="EMBL" id="PON73258.1"/>
    </source>
</evidence>
<dbReference type="AlphaFoldDB" id="A0A2P5DIY3"/>
<dbReference type="STRING" id="63057.A0A2P5DIY3"/>
<feature type="compositionally biased region" description="Low complexity" evidence="1">
    <location>
        <begin position="197"/>
        <end position="209"/>
    </location>
</feature>
<reference evidence="3" key="1">
    <citation type="submission" date="2016-06" db="EMBL/GenBank/DDBJ databases">
        <title>Parallel loss of symbiosis genes in relatives of nitrogen-fixing non-legume Parasponia.</title>
        <authorList>
            <person name="Van Velzen R."/>
            <person name="Holmer R."/>
            <person name="Bu F."/>
            <person name="Rutten L."/>
            <person name="Van Zeijl A."/>
            <person name="Liu W."/>
            <person name="Santuari L."/>
            <person name="Cao Q."/>
            <person name="Sharma T."/>
            <person name="Shen D."/>
            <person name="Roswanjaya Y."/>
            <person name="Wardhani T."/>
            <person name="Kalhor M.S."/>
            <person name="Jansen J."/>
            <person name="Van den Hoogen J."/>
            <person name="Gungor B."/>
            <person name="Hartog M."/>
            <person name="Hontelez J."/>
            <person name="Verver J."/>
            <person name="Yang W.-C."/>
            <person name="Schijlen E."/>
            <person name="Repin R."/>
            <person name="Schilthuizen M."/>
            <person name="Schranz E."/>
            <person name="Heidstra R."/>
            <person name="Miyata K."/>
            <person name="Fedorova E."/>
            <person name="Kohlen W."/>
            <person name="Bisseling T."/>
            <person name="Smit S."/>
            <person name="Geurts R."/>
        </authorList>
    </citation>
    <scope>NUCLEOTIDE SEQUENCE [LARGE SCALE GENOMIC DNA]</scope>
    <source>
        <strain evidence="3">cv. RG33-2</strain>
    </source>
</reference>
<dbReference type="OrthoDB" id="693945at2759"/>
<dbReference type="Proteomes" id="UP000237000">
    <property type="component" value="Unassembled WGS sequence"/>
</dbReference>
<sequence length="251" mass="27340">MGSCFSSVRSSGSVAPTWASSTSAKVISVDGDLRQYLAPVLVSHVLAEAEASSSSSFSSSSTSSSSSMFMCNSEGLYFDQVIPALELGDQLQANQIYFVLPSSKREQPLSASDMAALAVKASLALRKDNDGPNRRRKYSRISPLSSFVNLYNHTHLHLNKHKHDDDSSDGIQFQFDQDYYTTIRSSSSSAKKKAYNKTASSSSSSSSSSTPLGISRSGSVRKLQRFTSRRAKLAVRSFRIRLTTIYEGTIL</sequence>
<gene>
    <name evidence="2" type="ORF">TorRG33x02_249940</name>
</gene>
<evidence type="ECO:0000256" key="1">
    <source>
        <dbReference type="SAM" id="MobiDB-lite"/>
    </source>
</evidence>
<keyword evidence="3" id="KW-1185">Reference proteome</keyword>